<name>A0ACB7ZBQ9_9ERIC</name>
<keyword evidence="2" id="KW-1185">Reference proteome</keyword>
<sequence>MGISKFPVVLIFTVVVVVTMVTSRVVEAQTPSCLSSLSPCAAYLSGTGTPPASCCTPLKEAMTNQFQCLCNLYANPSVLQNLGINATQAAGLPARCNIATGSCSTAHFIVFYSSDSGSNSDSDLLRATSSSFSFSFSSSSRYRLSFVSFTNLSPFQLLFCH</sequence>
<proteinExistence type="predicted"/>
<dbReference type="Proteomes" id="UP000828048">
    <property type="component" value="Chromosome 12"/>
</dbReference>
<comment type="caution">
    <text evidence="1">The sequence shown here is derived from an EMBL/GenBank/DDBJ whole genome shotgun (WGS) entry which is preliminary data.</text>
</comment>
<accession>A0ACB7ZBQ9</accession>
<gene>
    <name evidence="1" type="ORF">Vadar_005491</name>
</gene>
<evidence type="ECO:0000313" key="1">
    <source>
        <dbReference type="EMBL" id="KAH7862482.1"/>
    </source>
</evidence>
<dbReference type="EMBL" id="CM037162">
    <property type="protein sequence ID" value="KAH7862482.1"/>
    <property type="molecule type" value="Genomic_DNA"/>
</dbReference>
<organism evidence="1 2">
    <name type="scientific">Vaccinium darrowii</name>
    <dbReference type="NCBI Taxonomy" id="229202"/>
    <lineage>
        <taxon>Eukaryota</taxon>
        <taxon>Viridiplantae</taxon>
        <taxon>Streptophyta</taxon>
        <taxon>Embryophyta</taxon>
        <taxon>Tracheophyta</taxon>
        <taxon>Spermatophyta</taxon>
        <taxon>Magnoliopsida</taxon>
        <taxon>eudicotyledons</taxon>
        <taxon>Gunneridae</taxon>
        <taxon>Pentapetalae</taxon>
        <taxon>asterids</taxon>
        <taxon>Ericales</taxon>
        <taxon>Ericaceae</taxon>
        <taxon>Vaccinioideae</taxon>
        <taxon>Vaccinieae</taxon>
        <taxon>Vaccinium</taxon>
    </lineage>
</organism>
<reference evidence="1 2" key="1">
    <citation type="journal article" date="2021" name="Hortic Res">
        <title>High-quality reference genome and annotation aids understanding of berry development for evergreen blueberry (Vaccinium darrowii).</title>
        <authorList>
            <person name="Yu J."/>
            <person name="Hulse-Kemp A.M."/>
            <person name="Babiker E."/>
            <person name="Staton M."/>
        </authorList>
    </citation>
    <scope>NUCLEOTIDE SEQUENCE [LARGE SCALE GENOMIC DNA]</scope>
    <source>
        <strain evidence="2">cv. NJ 8807/NJ 8810</strain>
        <tissue evidence="1">Young leaf</tissue>
    </source>
</reference>
<protein>
    <submittedName>
        <fullName evidence="1">Uncharacterized protein</fullName>
    </submittedName>
</protein>
<evidence type="ECO:0000313" key="2">
    <source>
        <dbReference type="Proteomes" id="UP000828048"/>
    </source>
</evidence>